<dbReference type="EMBL" id="VLNY01000004">
    <property type="protein sequence ID" value="KAA0023023.1"/>
    <property type="molecule type" value="Genomic_DNA"/>
</dbReference>
<dbReference type="OrthoDB" id="9838872at2"/>
<evidence type="ECO:0000256" key="1">
    <source>
        <dbReference type="SAM" id="MobiDB-lite"/>
    </source>
</evidence>
<organism evidence="2 3">
    <name type="scientific">Antrihabitans cavernicola</name>
    <dbReference type="NCBI Taxonomy" id="2495913"/>
    <lineage>
        <taxon>Bacteria</taxon>
        <taxon>Bacillati</taxon>
        <taxon>Actinomycetota</taxon>
        <taxon>Actinomycetes</taxon>
        <taxon>Mycobacteriales</taxon>
        <taxon>Nocardiaceae</taxon>
        <taxon>Antrihabitans</taxon>
    </lineage>
</organism>
<sequence length="277" mass="29618">MAAELFTIDRSKLGRVVVADPMGFLGQLSTAAQACRAAFLAANVGAIVWDKERFPDLLLGVWSDSEQPQQDSGRRRRPKDASESAELSTWLQLRPAWPQLGGPSIGWPLEDKSDRTTYDHRVDDLTEAVVAALNTTYRRSMQMARTLVGSTEPMSHFDGLTRPEAAPALTGSESHAGLTGPAPTPMPDPESETLTVTALSDARTFTASGVAHSENEVAEVLATLARSAESASQRGSSNLAHLDHAVTPLPSGIDGLSSNGQRGRYLVTVTATIDARR</sequence>
<name>A0A5A7SEG6_9NOCA</name>
<dbReference type="Proteomes" id="UP000322244">
    <property type="component" value="Unassembled WGS sequence"/>
</dbReference>
<comment type="caution">
    <text evidence="2">The sequence shown here is derived from an EMBL/GenBank/DDBJ whole genome shotgun (WGS) entry which is preliminary data.</text>
</comment>
<evidence type="ECO:0000313" key="2">
    <source>
        <dbReference type="EMBL" id="KAA0023023.1"/>
    </source>
</evidence>
<accession>A0A5A7SEG6</accession>
<reference evidence="2 3" key="1">
    <citation type="submission" date="2019-07" db="EMBL/GenBank/DDBJ databases">
        <title>Rhodococcus cavernicolus sp. nov., isolated from a cave.</title>
        <authorList>
            <person name="Lee S.D."/>
        </authorList>
    </citation>
    <scope>NUCLEOTIDE SEQUENCE [LARGE SCALE GENOMIC DNA]</scope>
    <source>
        <strain evidence="2 3">C1-24</strain>
    </source>
</reference>
<keyword evidence="3" id="KW-1185">Reference proteome</keyword>
<protein>
    <submittedName>
        <fullName evidence="2">Uncharacterized protein</fullName>
    </submittedName>
</protein>
<feature type="region of interest" description="Disordered" evidence="1">
    <location>
        <begin position="64"/>
        <end position="85"/>
    </location>
</feature>
<gene>
    <name evidence="2" type="ORF">FOY51_11050</name>
</gene>
<dbReference type="AlphaFoldDB" id="A0A5A7SEG6"/>
<evidence type="ECO:0000313" key="3">
    <source>
        <dbReference type="Proteomes" id="UP000322244"/>
    </source>
</evidence>
<proteinExistence type="predicted"/>
<feature type="region of interest" description="Disordered" evidence="1">
    <location>
        <begin position="162"/>
        <end position="192"/>
    </location>
</feature>
<dbReference type="RefSeq" id="WP_149430281.1">
    <property type="nucleotide sequence ID" value="NZ_VLNY01000004.1"/>
</dbReference>